<protein>
    <submittedName>
        <fullName evidence="3">Serine aminopeptidase, S33</fullName>
    </submittedName>
</protein>
<dbReference type="SUPFAM" id="SSF53474">
    <property type="entry name" value="alpha/beta-Hydrolases"/>
    <property type="match status" value="1"/>
</dbReference>
<dbReference type="AlphaFoldDB" id="A0A1N7L9D7"/>
<evidence type="ECO:0000313" key="3">
    <source>
        <dbReference type="EMBL" id="SIS70446.1"/>
    </source>
</evidence>
<dbReference type="PANTHER" id="PTHR22946:SF9">
    <property type="entry name" value="POLYKETIDE TRANSFERASE AF380"/>
    <property type="match status" value="1"/>
</dbReference>
<keyword evidence="3" id="KW-0031">Aminopeptidase</keyword>
<dbReference type="Gene3D" id="3.40.50.1820">
    <property type="entry name" value="alpha/beta hydrolase"/>
    <property type="match status" value="1"/>
</dbReference>
<dbReference type="OrthoDB" id="3647650at2"/>
<organism evidence="3 4">
    <name type="scientific">Phaeovulum vinaykumarii</name>
    <dbReference type="NCBI Taxonomy" id="407234"/>
    <lineage>
        <taxon>Bacteria</taxon>
        <taxon>Pseudomonadati</taxon>
        <taxon>Pseudomonadota</taxon>
        <taxon>Alphaproteobacteria</taxon>
        <taxon>Rhodobacterales</taxon>
        <taxon>Paracoccaceae</taxon>
        <taxon>Phaeovulum</taxon>
    </lineage>
</organism>
<dbReference type="InterPro" id="IPR029058">
    <property type="entry name" value="AB_hydrolase_fold"/>
</dbReference>
<dbReference type="STRING" id="407234.SAMN05421795_102719"/>
<evidence type="ECO:0000256" key="1">
    <source>
        <dbReference type="ARBA" id="ARBA00022801"/>
    </source>
</evidence>
<proteinExistence type="predicted"/>
<dbReference type="GO" id="GO:0004177">
    <property type="term" value="F:aminopeptidase activity"/>
    <property type="evidence" value="ECO:0007669"/>
    <property type="project" value="UniProtKB-KW"/>
</dbReference>
<dbReference type="Pfam" id="PF12146">
    <property type="entry name" value="Hydrolase_4"/>
    <property type="match status" value="1"/>
</dbReference>
<evidence type="ECO:0000259" key="2">
    <source>
        <dbReference type="Pfam" id="PF12146"/>
    </source>
</evidence>
<keyword evidence="4" id="KW-1185">Reference proteome</keyword>
<feature type="domain" description="Serine aminopeptidase S33" evidence="2">
    <location>
        <begin position="79"/>
        <end position="197"/>
    </location>
</feature>
<dbReference type="GO" id="GO:0052689">
    <property type="term" value="F:carboxylic ester hydrolase activity"/>
    <property type="evidence" value="ECO:0007669"/>
    <property type="project" value="UniProtKB-ARBA"/>
</dbReference>
<keyword evidence="3" id="KW-0645">Protease</keyword>
<dbReference type="Proteomes" id="UP000186098">
    <property type="component" value="Unassembled WGS sequence"/>
</dbReference>
<evidence type="ECO:0000313" key="4">
    <source>
        <dbReference type="Proteomes" id="UP000186098"/>
    </source>
</evidence>
<dbReference type="InterPro" id="IPR050261">
    <property type="entry name" value="FrsA_esterase"/>
</dbReference>
<reference evidence="4" key="1">
    <citation type="submission" date="2017-01" db="EMBL/GenBank/DDBJ databases">
        <authorList>
            <person name="Varghese N."/>
            <person name="Submissions S."/>
        </authorList>
    </citation>
    <scope>NUCLEOTIDE SEQUENCE [LARGE SCALE GENOMIC DNA]</scope>
    <source>
        <strain evidence="4">DSM 18714</strain>
    </source>
</reference>
<dbReference type="InterPro" id="IPR022742">
    <property type="entry name" value="Hydrolase_4"/>
</dbReference>
<dbReference type="RefSeq" id="WP_076364675.1">
    <property type="nucleotide sequence ID" value="NZ_FTOM01000002.1"/>
</dbReference>
<name>A0A1N7L9D7_9RHOB</name>
<keyword evidence="1" id="KW-0378">Hydrolase</keyword>
<dbReference type="PANTHER" id="PTHR22946">
    <property type="entry name" value="DIENELACTONE HYDROLASE DOMAIN-CONTAINING PROTEIN-RELATED"/>
    <property type="match status" value="1"/>
</dbReference>
<accession>A0A1N7L9D7</accession>
<sequence length="301" mass="31625">MSDILLALGLAAGVIVVGRWLVHLALLRGLAAPRVAHDLGPSDLGLPAERVRELTLEGPGGKRLFAWLILPEGHDAGPPVPAVLVMHGWGANASMMLEVAPPLAAAGHAVLLIDARCHGRSESDRFTSMPRFAEDVAVGLSTLRALPGIDPARIALLGHSVGAGAVLLHAARAGDVCAVISLSAFAHPREVMQRWMAEFHIPFRGIGAYVLRHVQRVIGVSFDEIAPVNTVAQVRCPVLLVHGREDETAPFADALRLKAAAPDAQLLAIAGDHDLRQTLAPHADALVAFLARACRGCAPAA</sequence>
<dbReference type="EMBL" id="FTOM01000002">
    <property type="protein sequence ID" value="SIS70446.1"/>
    <property type="molecule type" value="Genomic_DNA"/>
</dbReference>
<gene>
    <name evidence="3" type="ORF">SAMN05421795_102719</name>
</gene>